<proteinExistence type="predicted"/>
<organism evidence="1 2">
    <name type="scientific">Hypholoma sublateritium (strain FD-334 SS-4)</name>
    <dbReference type="NCBI Taxonomy" id="945553"/>
    <lineage>
        <taxon>Eukaryota</taxon>
        <taxon>Fungi</taxon>
        <taxon>Dikarya</taxon>
        <taxon>Basidiomycota</taxon>
        <taxon>Agaricomycotina</taxon>
        <taxon>Agaricomycetes</taxon>
        <taxon>Agaricomycetidae</taxon>
        <taxon>Agaricales</taxon>
        <taxon>Agaricineae</taxon>
        <taxon>Strophariaceae</taxon>
        <taxon>Hypholoma</taxon>
    </lineage>
</organism>
<dbReference type="STRING" id="945553.A0A0D2NAG0"/>
<dbReference type="EMBL" id="KN817628">
    <property type="protein sequence ID" value="KJA16114.1"/>
    <property type="molecule type" value="Genomic_DNA"/>
</dbReference>
<protein>
    <submittedName>
        <fullName evidence="1">Uncharacterized protein</fullName>
    </submittedName>
</protein>
<sequence length="154" mass="17507">MDDVRPENDNGGTYEKEIEPTFEVAQLDDLQVAVNFIKALQTASLDDKYNNMDSQALNRLRNPPTEKFDIENRPDLRLGLDTFSVSMKSSVDTYVTMREAILRRHPEDQIPSYDQMKRVITEITGVSSVVHPMCRNSCLAFTGPFSDLDKCPKC</sequence>
<dbReference type="OrthoDB" id="2742740at2759"/>
<dbReference type="OMA" id="INNPFIH"/>
<dbReference type="AlphaFoldDB" id="A0A0D2NAG0"/>
<dbReference type="Proteomes" id="UP000054270">
    <property type="component" value="Unassembled WGS sequence"/>
</dbReference>
<reference evidence="2" key="1">
    <citation type="submission" date="2014-04" db="EMBL/GenBank/DDBJ databases">
        <title>Evolutionary Origins and Diversification of the Mycorrhizal Mutualists.</title>
        <authorList>
            <consortium name="DOE Joint Genome Institute"/>
            <consortium name="Mycorrhizal Genomics Consortium"/>
            <person name="Kohler A."/>
            <person name="Kuo A."/>
            <person name="Nagy L.G."/>
            <person name="Floudas D."/>
            <person name="Copeland A."/>
            <person name="Barry K.W."/>
            <person name="Cichocki N."/>
            <person name="Veneault-Fourrey C."/>
            <person name="LaButti K."/>
            <person name="Lindquist E.A."/>
            <person name="Lipzen A."/>
            <person name="Lundell T."/>
            <person name="Morin E."/>
            <person name="Murat C."/>
            <person name="Riley R."/>
            <person name="Ohm R."/>
            <person name="Sun H."/>
            <person name="Tunlid A."/>
            <person name="Henrissat B."/>
            <person name="Grigoriev I.V."/>
            <person name="Hibbett D.S."/>
            <person name="Martin F."/>
        </authorList>
    </citation>
    <scope>NUCLEOTIDE SEQUENCE [LARGE SCALE GENOMIC DNA]</scope>
    <source>
        <strain evidence="2">FD-334 SS-4</strain>
    </source>
</reference>
<feature type="non-terminal residue" evidence="1">
    <location>
        <position position="154"/>
    </location>
</feature>
<evidence type="ECO:0000313" key="1">
    <source>
        <dbReference type="EMBL" id="KJA16114.1"/>
    </source>
</evidence>
<gene>
    <name evidence="1" type="ORF">HYPSUDRAFT_148287</name>
</gene>
<keyword evidence="2" id="KW-1185">Reference proteome</keyword>
<accession>A0A0D2NAG0</accession>
<evidence type="ECO:0000313" key="2">
    <source>
        <dbReference type="Proteomes" id="UP000054270"/>
    </source>
</evidence>
<name>A0A0D2NAG0_HYPSF</name>